<dbReference type="EMBL" id="BARW01020930">
    <property type="protein sequence ID" value="GAI97396.1"/>
    <property type="molecule type" value="Genomic_DNA"/>
</dbReference>
<name>X1U192_9ZZZZ</name>
<comment type="caution">
    <text evidence="1">The sequence shown here is derived from an EMBL/GenBank/DDBJ whole genome shotgun (WGS) entry which is preliminary data.</text>
</comment>
<evidence type="ECO:0008006" key="2">
    <source>
        <dbReference type="Google" id="ProtNLM"/>
    </source>
</evidence>
<feature type="non-terminal residue" evidence="1">
    <location>
        <position position="1"/>
    </location>
</feature>
<dbReference type="SUPFAM" id="SSF109709">
    <property type="entry name" value="KorB DNA-binding domain-like"/>
    <property type="match status" value="1"/>
</dbReference>
<protein>
    <recommendedName>
        <fullName evidence="2">ParB/Sulfiredoxin domain-containing protein</fullName>
    </recommendedName>
</protein>
<dbReference type="Gene3D" id="3.90.1530.10">
    <property type="entry name" value="Conserved hypothetical protein from pyrococcus furiosus pfu- 392566-001, ParB domain"/>
    <property type="match status" value="1"/>
</dbReference>
<accession>X1U192</accession>
<gene>
    <name evidence="1" type="ORF">S12H4_35264</name>
</gene>
<organism evidence="1">
    <name type="scientific">marine sediment metagenome</name>
    <dbReference type="NCBI Taxonomy" id="412755"/>
    <lineage>
        <taxon>unclassified sequences</taxon>
        <taxon>metagenomes</taxon>
        <taxon>ecological metagenomes</taxon>
    </lineage>
</organism>
<sequence length="166" mass="19105">VTQNDLINEMITNYKIYDLAKSIAEDGFFPDKNLICVVGNNNYVVVEGNRRLAALKALLTPEIVEGKYCKRFKKLNSIIEASYILKIGIIIAPSREAANPIVFKEHTDRTSMPWSRIMQAEFYKRQLENEISIDELASKYNKSKSEITSFLKLINMYEIASNIYLR</sequence>
<dbReference type="AlphaFoldDB" id="X1U192"/>
<dbReference type="InterPro" id="IPR036086">
    <property type="entry name" value="ParB/Sulfiredoxin_sf"/>
</dbReference>
<dbReference type="SUPFAM" id="SSF110849">
    <property type="entry name" value="ParB/Sulfiredoxin"/>
    <property type="match status" value="1"/>
</dbReference>
<reference evidence="1" key="1">
    <citation type="journal article" date="2014" name="Front. Microbiol.">
        <title>High frequency of phylogenetically diverse reductive dehalogenase-homologous genes in deep subseafloor sedimentary metagenomes.</title>
        <authorList>
            <person name="Kawai M."/>
            <person name="Futagami T."/>
            <person name="Toyoda A."/>
            <person name="Takaki Y."/>
            <person name="Nishi S."/>
            <person name="Hori S."/>
            <person name="Arai W."/>
            <person name="Tsubouchi T."/>
            <person name="Morono Y."/>
            <person name="Uchiyama I."/>
            <person name="Ito T."/>
            <person name="Fujiyama A."/>
            <person name="Inagaki F."/>
            <person name="Takami H."/>
        </authorList>
    </citation>
    <scope>NUCLEOTIDE SEQUENCE</scope>
    <source>
        <strain evidence="1">Expedition CK06-06</strain>
    </source>
</reference>
<evidence type="ECO:0000313" key="1">
    <source>
        <dbReference type="EMBL" id="GAI97396.1"/>
    </source>
</evidence>
<proteinExistence type="predicted"/>